<dbReference type="Pfam" id="PF05485">
    <property type="entry name" value="THAP"/>
    <property type="match status" value="1"/>
</dbReference>
<feature type="compositionally biased region" description="Basic and acidic residues" evidence="6">
    <location>
        <begin position="110"/>
        <end position="134"/>
    </location>
</feature>
<sequence>MVLCIVVGCGNRTGAAHKHREKVGFFRVPRVITHQGRDAEELTSARRREWLSAISRADLTEEKLQNERVCGKHFVSGQPSKEWERFNVDWAPTVNLGHSKKGDAVTGAGRAERAERTTRRRKLREDHLQAEVTKKVKRSGKSTTNNCPDEPMHVPASNEQDLTAENCPDPPVNVPAPNATPEDPENCPDQPVNVPAPNATPEDPEKLS</sequence>
<reference evidence="8" key="1">
    <citation type="submission" date="2022-01" db="EMBL/GenBank/DDBJ databases">
        <authorList>
            <person name="Braso-Vives M."/>
        </authorList>
    </citation>
    <scope>NUCLEOTIDE SEQUENCE</scope>
</reference>
<gene>
    <name evidence="8" type="primary">Hypp1336</name>
    <name evidence="8" type="ORF">BLAG_LOCUS13763</name>
</gene>
<evidence type="ECO:0000256" key="3">
    <source>
        <dbReference type="ARBA" id="ARBA00022833"/>
    </source>
</evidence>
<organism evidence="8 9">
    <name type="scientific">Branchiostoma lanceolatum</name>
    <name type="common">Common lancelet</name>
    <name type="synonym">Amphioxus lanceolatum</name>
    <dbReference type="NCBI Taxonomy" id="7740"/>
    <lineage>
        <taxon>Eukaryota</taxon>
        <taxon>Metazoa</taxon>
        <taxon>Chordata</taxon>
        <taxon>Cephalochordata</taxon>
        <taxon>Leptocardii</taxon>
        <taxon>Amphioxiformes</taxon>
        <taxon>Branchiostomatidae</taxon>
        <taxon>Branchiostoma</taxon>
    </lineage>
</organism>
<dbReference type="Proteomes" id="UP000838412">
    <property type="component" value="Chromosome 2"/>
</dbReference>
<evidence type="ECO:0000256" key="4">
    <source>
        <dbReference type="ARBA" id="ARBA00023125"/>
    </source>
</evidence>
<proteinExistence type="predicted"/>
<keyword evidence="2 5" id="KW-0863">Zinc-finger</keyword>
<keyword evidence="9" id="KW-1185">Reference proteome</keyword>
<dbReference type="OrthoDB" id="5988090at2759"/>
<dbReference type="SUPFAM" id="SSF57716">
    <property type="entry name" value="Glucocorticoid receptor-like (DNA-binding domain)"/>
    <property type="match status" value="1"/>
</dbReference>
<dbReference type="GO" id="GO:0008270">
    <property type="term" value="F:zinc ion binding"/>
    <property type="evidence" value="ECO:0007669"/>
    <property type="project" value="UniProtKB-KW"/>
</dbReference>
<dbReference type="GO" id="GO:0003677">
    <property type="term" value="F:DNA binding"/>
    <property type="evidence" value="ECO:0007669"/>
    <property type="project" value="UniProtKB-UniRule"/>
</dbReference>
<dbReference type="SMART" id="SM00980">
    <property type="entry name" value="THAP"/>
    <property type="match status" value="1"/>
</dbReference>
<dbReference type="PROSITE" id="PS50950">
    <property type="entry name" value="ZF_THAP"/>
    <property type="match status" value="1"/>
</dbReference>
<keyword evidence="4 5" id="KW-0238">DNA-binding</keyword>
<accession>A0A8J9ZIZ3</accession>
<name>A0A8J9ZIZ3_BRALA</name>
<evidence type="ECO:0000313" key="9">
    <source>
        <dbReference type="Proteomes" id="UP000838412"/>
    </source>
</evidence>
<evidence type="ECO:0000256" key="2">
    <source>
        <dbReference type="ARBA" id="ARBA00022771"/>
    </source>
</evidence>
<evidence type="ECO:0000259" key="7">
    <source>
        <dbReference type="PROSITE" id="PS50950"/>
    </source>
</evidence>
<keyword evidence="3" id="KW-0862">Zinc</keyword>
<evidence type="ECO:0000256" key="5">
    <source>
        <dbReference type="PROSITE-ProRule" id="PRU00309"/>
    </source>
</evidence>
<evidence type="ECO:0000256" key="1">
    <source>
        <dbReference type="ARBA" id="ARBA00022723"/>
    </source>
</evidence>
<feature type="domain" description="THAP-type" evidence="7">
    <location>
        <begin position="1"/>
        <end position="95"/>
    </location>
</feature>
<evidence type="ECO:0000256" key="6">
    <source>
        <dbReference type="SAM" id="MobiDB-lite"/>
    </source>
</evidence>
<dbReference type="AlphaFoldDB" id="A0A8J9ZIZ3"/>
<dbReference type="EMBL" id="OV696687">
    <property type="protein sequence ID" value="CAH1254293.1"/>
    <property type="molecule type" value="Genomic_DNA"/>
</dbReference>
<dbReference type="InterPro" id="IPR006612">
    <property type="entry name" value="THAP_Znf"/>
</dbReference>
<protein>
    <submittedName>
        <fullName evidence="8">Hypp1336 protein</fullName>
    </submittedName>
</protein>
<keyword evidence="1" id="KW-0479">Metal-binding</keyword>
<evidence type="ECO:0000313" key="8">
    <source>
        <dbReference type="EMBL" id="CAH1254293.1"/>
    </source>
</evidence>
<feature type="region of interest" description="Disordered" evidence="6">
    <location>
        <begin position="93"/>
        <end position="208"/>
    </location>
</feature>